<keyword evidence="7" id="KW-0238">DNA-binding</keyword>
<keyword evidence="4 10" id="KW-0863">Zinc-finger</keyword>
<dbReference type="InterPro" id="IPR013087">
    <property type="entry name" value="Znf_C2H2_type"/>
</dbReference>
<dbReference type="GO" id="GO:0031519">
    <property type="term" value="C:PcG protein complex"/>
    <property type="evidence" value="ECO:0007669"/>
    <property type="project" value="TreeGrafter"/>
</dbReference>
<keyword evidence="9" id="KW-0539">Nucleus</keyword>
<dbReference type="GO" id="GO:0005667">
    <property type="term" value="C:transcription regulator complex"/>
    <property type="evidence" value="ECO:0007669"/>
    <property type="project" value="TreeGrafter"/>
</dbReference>
<evidence type="ECO:0000256" key="1">
    <source>
        <dbReference type="ARBA" id="ARBA00004123"/>
    </source>
</evidence>
<feature type="region of interest" description="Disordered" evidence="11">
    <location>
        <begin position="344"/>
        <end position="370"/>
    </location>
</feature>
<dbReference type="PROSITE" id="PS50157">
    <property type="entry name" value="ZINC_FINGER_C2H2_2"/>
    <property type="match status" value="4"/>
</dbReference>
<proteinExistence type="predicted"/>
<dbReference type="FunFam" id="3.30.160.60:FF:000163">
    <property type="entry name" value="transcriptional repressor protein YY1"/>
    <property type="match status" value="1"/>
</dbReference>
<evidence type="ECO:0000256" key="5">
    <source>
        <dbReference type="ARBA" id="ARBA00022833"/>
    </source>
</evidence>
<feature type="region of interest" description="Disordered" evidence="11">
    <location>
        <begin position="88"/>
        <end position="139"/>
    </location>
</feature>
<feature type="domain" description="C2H2-type" evidence="12">
    <location>
        <begin position="288"/>
        <end position="317"/>
    </location>
</feature>
<feature type="domain" description="C2H2-type" evidence="12">
    <location>
        <begin position="201"/>
        <end position="225"/>
    </location>
</feature>
<evidence type="ECO:0000256" key="8">
    <source>
        <dbReference type="ARBA" id="ARBA00023163"/>
    </source>
</evidence>
<dbReference type="InterPro" id="IPR036236">
    <property type="entry name" value="Znf_C2H2_sf"/>
</dbReference>
<feature type="region of interest" description="Disordered" evidence="11">
    <location>
        <begin position="423"/>
        <end position="453"/>
    </location>
</feature>
<dbReference type="PROSITE" id="PS00028">
    <property type="entry name" value="ZINC_FINGER_C2H2_1"/>
    <property type="match status" value="3"/>
</dbReference>
<dbReference type="GO" id="GO:0008270">
    <property type="term" value="F:zinc ion binding"/>
    <property type="evidence" value="ECO:0007669"/>
    <property type="project" value="UniProtKB-KW"/>
</dbReference>
<dbReference type="Proteomes" id="UP000728185">
    <property type="component" value="Unassembled WGS sequence"/>
</dbReference>
<dbReference type="FunFam" id="3.30.160.60:FF:000104">
    <property type="entry name" value="Transcriptional repressor protein YY1"/>
    <property type="match status" value="1"/>
</dbReference>
<dbReference type="GO" id="GO:0000981">
    <property type="term" value="F:DNA-binding transcription factor activity, RNA polymerase II-specific"/>
    <property type="evidence" value="ECO:0007669"/>
    <property type="project" value="TreeGrafter"/>
</dbReference>
<name>A0A8E0S0J8_9TREM</name>
<sequence length="607" mass="66319">MFGVKLVISLTYEATIQFLFSVGTDKLLFVHISGYRYSASQGLRNQPGFAIKRVSGHLSHPVSHSLGSGQRSKTRLLSSSLVHFTHDAQQPSFSSSSNTGGNSGSDNNTDAGSSSSNGNKGTTNVSNSPCLAPFVTATDGSTRRLDEGKLTVGSTGRTHRLAAIAPATPDAFTTPVPNSDPQHHPGNIYEAREMGRTVRLVPCPHKGCGKSFRDNSAMRKHLHTHGPRVHVCAECGKAFVESSKLKRHQLVHTGEKPFQCNFEGCGKRFSLDFNLRTHVRIHTGDRPYICPFENCHKRFAQSTNLKSHIMTHAKLRYRSSRGSSASNQTSSYFSDLDDVVLHSTCQNPHQTSGGIGSAHQPQSQQHSSHGASVICHPVDQNQTSYVSRTESIPASDPTAPYQSTHLTSVNANKNSVRGVVHTANQPPVPTSFTLPDPRSVGSRKPSGFPRPPSNLKLLTPGSYGNIVALTDISENPEDVESLGDDYEFIKEEEDEASWSARPFGYPDSSVLSNSVLIHSRPVPREVLWSTNRLPQNTVDRIRVSRVLSRPSPPVIMYSRGIRRHLVGPPGIALLPEYAVCRQQTIPILRLSSTNRPIITLDRSQQQA</sequence>
<reference evidence="13" key="1">
    <citation type="submission" date="2019-05" db="EMBL/GenBank/DDBJ databases">
        <title>Annotation for the trematode Fasciolopsis buski.</title>
        <authorList>
            <person name="Choi Y.-J."/>
        </authorList>
    </citation>
    <scope>NUCLEOTIDE SEQUENCE</scope>
    <source>
        <strain evidence="13">HT</strain>
        <tissue evidence="13">Whole worm</tissue>
    </source>
</reference>
<comment type="subcellular location">
    <subcellularLocation>
        <location evidence="1">Nucleus</location>
    </subcellularLocation>
</comment>
<dbReference type="OrthoDB" id="10264072at2759"/>
<feature type="domain" description="C2H2-type" evidence="12">
    <location>
        <begin position="230"/>
        <end position="257"/>
    </location>
</feature>
<evidence type="ECO:0000256" key="3">
    <source>
        <dbReference type="ARBA" id="ARBA00022737"/>
    </source>
</evidence>
<dbReference type="AlphaFoldDB" id="A0A8E0S0J8"/>
<dbReference type="FunFam" id="3.30.160.60:FF:000109">
    <property type="entry name" value="Transcriptional repressor protein YY1"/>
    <property type="match status" value="1"/>
</dbReference>
<evidence type="ECO:0000259" key="12">
    <source>
        <dbReference type="PROSITE" id="PS50157"/>
    </source>
</evidence>
<feature type="compositionally biased region" description="Polar residues" evidence="11">
    <location>
        <begin position="423"/>
        <end position="433"/>
    </location>
</feature>
<gene>
    <name evidence="13" type="ORF">FBUS_04387</name>
</gene>
<dbReference type="Pfam" id="PF00096">
    <property type="entry name" value="zf-C2H2"/>
    <property type="match status" value="4"/>
</dbReference>
<evidence type="ECO:0000256" key="6">
    <source>
        <dbReference type="ARBA" id="ARBA00023015"/>
    </source>
</evidence>
<dbReference type="Gene3D" id="3.30.160.60">
    <property type="entry name" value="Classic Zinc Finger"/>
    <property type="match status" value="4"/>
</dbReference>
<accession>A0A8E0S0J8</accession>
<dbReference type="PANTHER" id="PTHR14003:SF19">
    <property type="entry name" value="YY2 TRANSCRIPTION FACTOR"/>
    <property type="match status" value="1"/>
</dbReference>
<keyword evidence="2" id="KW-0479">Metal-binding</keyword>
<evidence type="ECO:0000256" key="11">
    <source>
        <dbReference type="SAM" id="MobiDB-lite"/>
    </source>
</evidence>
<keyword evidence="8" id="KW-0804">Transcription</keyword>
<keyword evidence="6" id="KW-0805">Transcription regulation</keyword>
<protein>
    <submittedName>
        <fullName evidence="13">Polycomb protein PHO</fullName>
    </submittedName>
</protein>
<keyword evidence="5" id="KW-0862">Zinc</keyword>
<dbReference type="PANTHER" id="PTHR14003">
    <property type="entry name" value="TRANSCRIPTIONAL REPRESSOR PROTEIN YY"/>
    <property type="match status" value="1"/>
</dbReference>
<dbReference type="SUPFAM" id="SSF57667">
    <property type="entry name" value="beta-beta-alpha zinc fingers"/>
    <property type="match status" value="3"/>
</dbReference>
<dbReference type="GO" id="GO:0000978">
    <property type="term" value="F:RNA polymerase II cis-regulatory region sequence-specific DNA binding"/>
    <property type="evidence" value="ECO:0007669"/>
    <property type="project" value="TreeGrafter"/>
</dbReference>
<evidence type="ECO:0000256" key="2">
    <source>
        <dbReference type="ARBA" id="ARBA00022723"/>
    </source>
</evidence>
<organism evidence="13 14">
    <name type="scientific">Fasciolopsis buskii</name>
    <dbReference type="NCBI Taxonomy" id="27845"/>
    <lineage>
        <taxon>Eukaryota</taxon>
        <taxon>Metazoa</taxon>
        <taxon>Spiralia</taxon>
        <taxon>Lophotrochozoa</taxon>
        <taxon>Platyhelminthes</taxon>
        <taxon>Trematoda</taxon>
        <taxon>Digenea</taxon>
        <taxon>Plagiorchiida</taxon>
        <taxon>Echinostomata</taxon>
        <taxon>Echinostomatoidea</taxon>
        <taxon>Fasciolidae</taxon>
        <taxon>Fasciolopsis</taxon>
    </lineage>
</organism>
<comment type="caution">
    <text evidence="13">The sequence shown here is derived from an EMBL/GenBank/DDBJ whole genome shotgun (WGS) entry which is preliminary data.</text>
</comment>
<dbReference type="SMART" id="SM00355">
    <property type="entry name" value="ZnF_C2H2"/>
    <property type="match status" value="4"/>
</dbReference>
<dbReference type="EMBL" id="LUCM01004991">
    <property type="protein sequence ID" value="KAA0193507.1"/>
    <property type="molecule type" value="Genomic_DNA"/>
</dbReference>
<evidence type="ECO:0000313" key="13">
    <source>
        <dbReference type="EMBL" id="KAA0193507.1"/>
    </source>
</evidence>
<feature type="compositionally biased region" description="Low complexity" evidence="11">
    <location>
        <begin position="357"/>
        <end position="370"/>
    </location>
</feature>
<evidence type="ECO:0000256" key="9">
    <source>
        <dbReference type="ARBA" id="ARBA00023242"/>
    </source>
</evidence>
<evidence type="ECO:0000256" key="4">
    <source>
        <dbReference type="ARBA" id="ARBA00022771"/>
    </source>
</evidence>
<evidence type="ECO:0000313" key="14">
    <source>
        <dbReference type="Proteomes" id="UP000728185"/>
    </source>
</evidence>
<evidence type="ECO:0000256" key="7">
    <source>
        <dbReference type="ARBA" id="ARBA00023125"/>
    </source>
</evidence>
<evidence type="ECO:0000256" key="10">
    <source>
        <dbReference type="PROSITE-ProRule" id="PRU00042"/>
    </source>
</evidence>
<feature type="domain" description="C2H2-type" evidence="12">
    <location>
        <begin position="258"/>
        <end position="287"/>
    </location>
</feature>
<keyword evidence="14" id="KW-1185">Reference proteome</keyword>
<feature type="compositionally biased region" description="Low complexity" evidence="11">
    <location>
        <begin position="94"/>
        <end position="128"/>
    </location>
</feature>
<dbReference type="GO" id="GO:0000785">
    <property type="term" value="C:chromatin"/>
    <property type="evidence" value="ECO:0007669"/>
    <property type="project" value="TreeGrafter"/>
</dbReference>
<keyword evidence="3" id="KW-0677">Repeat</keyword>